<evidence type="ECO:0000313" key="2">
    <source>
        <dbReference type="EMBL" id="EUC59037.1"/>
    </source>
</evidence>
<protein>
    <submittedName>
        <fullName evidence="2">Uncharacterized protein</fullName>
    </submittedName>
</protein>
<sequence length="177" mass="19799">MQEEDREGSNLDNEGAATSTNDLSTVYELVETSDVEMREASQPSLKHSDSRASRTPSPERGIPGPEGSNYRIVEPEEDIDLPDVSTSLRFNAQQNIWIEDYPVETAGMPIRKATQEEIAKYLVGEPGDIGKLSDPENFELAEFMLESGLSVSDRERFFNLQKVSRFIRIASLVAHFS</sequence>
<feature type="non-terminal residue" evidence="2">
    <location>
        <position position="177"/>
    </location>
</feature>
<accession>A0A0A1UJ08</accession>
<comment type="caution">
    <text evidence="2">The sequence shown here is derived from an EMBL/GenBank/DDBJ whole genome shotgun (WGS) entry which is preliminary data.</text>
</comment>
<dbReference type="EMBL" id="JATN01000321">
    <property type="protein sequence ID" value="EUC59037.1"/>
    <property type="molecule type" value="Genomic_DNA"/>
</dbReference>
<evidence type="ECO:0000313" key="3">
    <source>
        <dbReference type="Proteomes" id="UP000030108"/>
    </source>
</evidence>
<feature type="region of interest" description="Disordered" evidence="1">
    <location>
        <begin position="1"/>
        <end position="76"/>
    </location>
</feature>
<evidence type="ECO:0000256" key="1">
    <source>
        <dbReference type="SAM" id="MobiDB-lite"/>
    </source>
</evidence>
<dbReference type="OrthoDB" id="3316111at2759"/>
<dbReference type="AlphaFoldDB" id="A0A0A1UJ08"/>
<name>A0A0A1UJ08_9AGAM</name>
<organism evidence="2 3">
    <name type="scientific">Rhizoctonia solani AG-3 Rhs1AP</name>
    <dbReference type="NCBI Taxonomy" id="1086054"/>
    <lineage>
        <taxon>Eukaryota</taxon>
        <taxon>Fungi</taxon>
        <taxon>Dikarya</taxon>
        <taxon>Basidiomycota</taxon>
        <taxon>Agaricomycotina</taxon>
        <taxon>Agaricomycetes</taxon>
        <taxon>Cantharellales</taxon>
        <taxon>Ceratobasidiaceae</taxon>
        <taxon>Rhizoctonia</taxon>
    </lineage>
</organism>
<dbReference type="Proteomes" id="UP000030108">
    <property type="component" value="Unassembled WGS sequence"/>
</dbReference>
<reference evidence="3" key="1">
    <citation type="journal article" date="2014" name="Genome Announc.">
        <title>Draft genome sequence of the plant-pathogenic soil fungus Rhizoctonia solani anastomosis group 3 strain Rhs1AP.</title>
        <authorList>
            <person name="Cubeta M.A."/>
            <person name="Thomas E."/>
            <person name="Dean R.A."/>
            <person name="Jabaji S."/>
            <person name="Neate S.M."/>
            <person name="Tavantzis S."/>
            <person name="Toda T."/>
            <person name="Vilgalys R."/>
            <person name="Bharathan N."/>
            <person name="Fedorova-Abrams N."/>
            <person name="Pakala S.B."/>
            <person name="Pakala S.M."/>
            <person name="Zafar N."/>
            <person name="Joardar V."/>
            <person name="Losada L."/>
            <person name="Nierman W.C."/>
        </authorList>
    </citation>
    <scope>NUCLEOTIDE SEQUENCE [LARGE SCALE GENOMIC DNA]</scope>
    <source>
        <strain evidence="3">AG-3</strain>
    </source>
</reference>
<proteinExistence type="predicted"/>
<feature type="compositionally biased region" description="Polar residues" evidence="1">
    <location>
        <begin position="10"/>
        <end position="24"/>
    </location>
</feature>
<gene>
    <name evidence="2" type="ORF">RSOL_293480</name>
</gene>